<dbReference type="AlphaFoldDB" id="A0A0A8ZDC4"/>
<proteinExistence type="predicted"/>
<protein>
    <submittedName>
        <fullName evidence="1">Uncharacterized protein</fullName>
    </submittedName>
</protein>
<reference evidence="1" key="1">
    <citation type="submission" date="2014-09" db="EMBL/GenBank/DDBJ databases">
        <authorList>
            <person name="Magalhaes I.L.F."/>
            <person name="Oliveira U."/>
            <person name="Santos F.R."/>
            <person name="Vidigal T.H.D.A."/>
            <person name="Brescovit A.D."/>
            <person name="Santos A.J."/>
        </authorList>
    </citation>
    <scope>NUCLEOTIDE SEQUENCE</scope>
    <source>
        <tissue evidence="1">Shoot tissue taken approximately 20 cm above the soil surface</tissue>
    </source>
</reference>
<name>A0A0A8ZDC4_ARUDO</name>
<reference evidence="1" key="2">
    <citation type="journal article" date="2015" name="Data Brief">
        <title>Shoot transcriptome of the giant reed, Arundo donax.</title>
        <authorList>
            <person name="Barrero R.A."/>
            <person name="Guerrero F.D."/>
            <person name="Moolhuijzen P."/>
            <person name="Goolsby J.A."/>
            <person name="Tidwell J."/>
            <person name="Bellgard S.E."/>
            <person name="Bellgard M.I."/>
        </authorList>
    </citation>
    <scope>NUCLEOTIDE SEQUENCE</scope>
    <source>
        <tissue evidence="1">Shoot tissue taken approximately 20 cm above the soil surface</tissue>
    </source>
</reference>
<sequence length="34" mass="3846">MSSDQQSLLFIHLLNICLVGRLKDAKCSSNILKR</sequence>
<accession>A0A0A8ZDC4</accession>
<organism evidence="1">
    <name type="scientific">Arundo donax</name>
    <name type="common">Giant reed</name>
    <name type="synonym">Donax arundinaceus</name>
    <dbReference type="NCBI Taxonomy" id="35708"/>
    <lineage>
        <taxon>Eukaryota</taxon>
        <taxon>Viridiplantae</taxon>
        <taxon>Streptophyta</taxon>
        <taxon>Embryophyta</taxon>
        <taxon>Tracheophyta</taxon>
        <taxon>Spermatophyta</taxon>
        <taxon>Magnoliopsida</taxon>
        <taxon>Liliopsida</taxon>
        <taxon>Poales</taxon>
        <taxon>Poaceae</taxon>
        <taxon>PACMAD clade</taxon>
        <taxon>Arundinoideae</taxon>
        <taxon>Arundineae</taxon>
        <taxon>Arundo</taxon>
    </lineage>
</organism>
<evidence type="ECO:0000313" key="1">
    <source>
        <dbReference type="EMBL" id="JAD37409.1"/>
    </source>
</evidence>
<dbReference type="EMBL" id="GBRH01260486">
    <property type="protein sequence ID" value="JAD37409.1"/>
    <property type="molecule type" value="Transcribed_RNA"/>
</dbReference>